<proteinExistence type="predicted"/>
<feature type="transmembrane region" description="Helical" evidence="3">
    <location>
        <begin position="44"/>
        <end position="73"/>
    </location>
</feature>
<feature type="domain" description="Major facilitator superfamily (MFS) profile" evidence="4">
    <location>
        <begin position="315"/>
        <end position="512"/>
    </location>
</feature>
<feature type="transmembrane region" description="Helical" evidence="3">
    <location>
        <begin position="112"/>
        <end position="131"/>
    </location>
</feature>
<comment type="caution">
    <text evidence="5">The sequence shown here is derived from an EMBL/GenBank/DDBJ whole genome shotgun (WGS) entry which is preliminary data.</text>
</comment>
<keyword evidence="3" id="KW-0472">Membrane</keyword>
<dbReference type="OrthoDB" id="6499973at2759"/>
<dbReference type="InterPro" id="IPR050327">
    <property type="entry name" value="Proton-linked_MCT"/>
</dbReference>
<keyword evidence="3" id="KW-0812">Transmembrane</keyword>
<dbReference type="PROSITE" id="PS50850">
    <property type="entry name" value="MFS"/>
    <property type="match status" value="1"/>
</dbReference>
<evidence type="ECO:0000256" key="2">
    <source>
        <dbReference type="SAM" id="MobiDB-lite"/>
    </source>
</evidence>
<dbReference type="PANTHER" id="PTHR11360:SF284">
    <property type="entry name" value="EG:103B4.3 PROTEIN-RELATED"/>
    <property type="match status" value="1"/>
</dbReference>
<dbReference type="EMBL" id="JAAOIC020000067">
    <property type="protein sequence ID" value="KAG8034366.1"/>
    <property type="molecule type" value="Genomic_DNA"/>
</dbReference>
<feature type="transmembrane region" description="Helical" evidence="3">
    <location>
        <begin position="381"/>
        <end position="401"/>
    </location>
</feature>
<dbReference type="InterPro" id="IPR011701">
    <property type="entry name" value="MFS"/>
</dbReference>
<dbReference type="PANTHER" id="PTHR11360">
    <property type="entry name" value="MONOCARBOXYLATE TRANSPORTER"/>
    <property type="match status" value="1"/>
</dbReference>
<dbReference type="AlphaFoldDB" id="A0A8J5UW32"/>
<reference evidence="5" key="1">
    <citation type="submission" date="2020-03" db="EMBL/GenBank/DDBJ databases">
        <authorList>
            <person name="Chebbi M.A."/>
            <person name="Drezen J.M."/>
        </authorList>
    </citation>
    <scope>NUCLEOTIDE SEQUENCE</scope>
    <source>
        <tissue evidence="5">Whole body</tissue>
    </source>
</reference>
<feature type="transmembrane region" description="Helical" evidence="3">
    <location>
        <begin position="85"/>
        <end position="106"/>
    </location>
</feature>
<dbReference type="GO" id="GO:0008028">
    <property type="term" value="F:monocarboxylic acid transmembrane transporter activity"/>
    <property type="evidence" value="ECO:0007669"/>
    <property type="project" value="TreeGrafter"/>
</dbReference>
<keyword evidence="3" id="KW-1133">Transmembrane helix</keyword>
<evidence type="ECO:0000259" key="4">
    <source>
        <dbReference type="PROSITE" id="PS50850"/>
    </source>
</evidence>
<feature type="transmembrane region" description="Helical" evidence="3">
    <location>
        <begin position="407"/>
        <end position="430"/>
    </location>
</feature>
<dbReference type="Pfam" id="PF07690">
    <property type="entry name" value="MFS_1"/>
    <property type="match status" value="2"/>
</dbReference>
<dbReference type="GO" id="GO:0016020">
    <property type="term" value="C:membrane"/>
    <property type="evidence" value="ECO:0007669"/>
    <property type="project" value="UniProtKB-SubCell"/>
</dbReference>
<dbReference type="CDD" id="cd17352">
    <property type="entry name" value="MFS_MCT_SLC16"/>
    <property type="match status" value="1"/>
</dbReference>
<feature type="compositionally biased region" description="Basic and acidic residues" evidence="2">
    <location>
        <begin position="1"/>
        <end position="10"/>
    </location>
</feature>
<evidence type="ECO:0000313" key="6">
    <source>
        <dbReference type="Proteomes" id="UP000729913"/>
    </source>
</evidence>
<sequence length="512" mass="56043">MTHVTDDPEKLKKKKKKKDGQNDQTEEELDFVEDETPPPPDGGWGWAVVFASFMIHVVTDGVTYSFGVFYIEFLYYFKEGKGETAWIASILVGITLCSGPISSAFVNKYGCRAVTIAGAILSSICLLLSVWAPNVITLYFTIGIGTGLGFGLIYLPAIVCVTIYFEKLRSLATGIAVCGSGIGTLIFAPFIEYLIREFGWRGKITMSQPVLTKGISHQGNFNHSHHGSEMNAKSLGSGMMNKRDIFYQGSVENVRKRSASVGHHEVRLTKRNSVMSLPNATGYKPSETTECAPYMNKSCGVLQQMLELSLLKDPVFLIFVISNFCTSIGFNIPYVYIITQAESRSIPRDTASYLLAIIGIANTIGRIVLGYVSDKPWINRLLVYNLCLTICGFATVLSVYCDSFVSFAVYTSVFGFTVGAYVGLTSVILVDLLGLERLTNAFGLVLLFQGIASLLGPPIAGWLYDALGSYDPGFFVGGAMIAISGLILFFIPPMQRCIKKKEEKFVMINVAA</sequence>
<feature type="compositionally biased region" description="Acidic residues" evidence="2">
    <location>
        <begin position="24"/>
        <end position="36"/>
    </location>
</feature>
<feature type="transmembrane region" description="Helical" evidence="3">
    <location>
        <begin position="138"/>
        <end position="165"/>
    </location>
</feature>
<dbReference type="Proteomes" id="UP000729913">
    <property type="component" value="Unassembled WGS sequence"/>
</dbReference>
<reference evidence="5" key="2">
    <citation type="submission" date="2021-04" db="EMBL/GenBank/DDBJ databases">
        <title>Genome-wide patterns of bracovirus chromosomal integration into multiple host tissues during parasitism.</title>
        <authorList>
            <person name="Chebbi M.A.C."/>
        </authorList>
    </citation>
    <scope>NUCLEOTIDE SEQUENCE</scope>
    <source>
        <tissue evidence="5">Whole body</tissue>
    </source>
</reference>
<dbReference type="FunFam" id="1.20.1250.20:FF:000398">
    <property type="entry name" value="Monocarboxylate transporter 14"/>
    <property type="match status" value="1"/>
</dbReference>
<feature type="transmembrane region" description="Helical" evidence="3">
    <location>
        <begin position="350"/>
        <end position="369"/>
    </location>
</feature>
<accession>A0A8J5UW32</accession>
<evidence type="ECO:0000313" key="5">
    <source>
        <dbReference type="EMBL" id="KAG8034366.1"/>
    </source>
</evidence>
<evidence type="ECO:0000256" key="3">
    <source>
        <dbReference type="SAM" id="Phobius"/>
    </source>
</evidence>
<feature type="transmembrane region" description="Helical" evidence="3">
    <location>
        <begin position="171"/>
        <end position="195"/>
    </location>
</feature>
<evidence type="ECO:0000256" key="1">
    <source>
        <dbReference type="ARBA" id="ARBA00004141"/>
    </source>
</evidence>
<feature type="transmembrane region" description="Helical" evidence="3">
    <location>
        <begin position="470"/>
        <end position="491"/>
    </location>
</feature>
<name>A0A8J5UW32_9HYME</name>
<gene>
    <name evidence="5" type="ORF">G9C98_007442</name>
</gene>
<protein>
    <recommendedName>
        <fullName evidence="4">Major facilitator superfamily (MFS) profile domain-containing protein</fullName>
    </recommendedName>
</protein>
<keyword evidence="6" id="KW-1185">Reference proteome</keyword>
<dbReference type="InterPro" id="IPR020846">
    <property type="entry name" value="MFS_dom"/>
</dbReference>
<organism evidence="5 6">
    <name type="scientific">Cotesia typhae</name>
    <dbReference type="NCBI Taxonomy" id="2053667"/>
    <lineage>
        <taxon>Eukaryota</taxon>
        <taxon>Metazoa</taxon>
        <taxon>Ecdysozoa</taxon>
        <taxon>Arthropoda</taxon>
        <taxon>Hexapoda</taxon>
        <taxon>Insecta</taxon>
        <taxon>Pterygota</taxon>
        <taxon>Neoptera</taxon>
        <taxon>Endopterygota</taxon>
        <taxon>Hymenoptera</taxon>
        <taxon>Apocrita</taxon>
        <taxon>Ichneumonoidea</taxon>
        <taxon>Braconidae</taxon>
        <taxon>Microgastrinae</taxon>
        <taxon>Cotesia</taxon>
    </lineage>
</organism>
<feature type="transmembrane region" description="Helical" evidence="3">
    <location>
        <begin position="315"/>
        <end position="338"/>
    </location>
</feature>
<comment type="subcellular location">
    <subcellularLocation>
        <location evidence="1">Membrane</location>
        <topology evidence="1">Multi-pass membrane protein</topology>
    </subcellularLocation>
</comment>
<feature type="region of interest" description="Disordered" evidence="2">
    <location>
        <begin position="1"/>
        <end position="38"/>
    </location>
</feature>
<feature type="transmembrane region" description="Helical" evidence="3">
    <location>
        <begin position="442"/>
        <end position="464"/>
    </location>
</feature>